<dbReference type="InterPro" id="IPR017907">
    <property type="entry name" value="Znf_RING_CS"/>
</dbReference>
<feature type="region of interest" description="Disordered" evidence="6">
    <location>
        <begin position="397"/>
        <end position="449"/>
    </location>
</feature>
<dbReference type="SUPFAM" id="SSF57845">
    <property type="entry name" value="B-box zinc-binding domain"/>
    <property type="match status" value="1"/>
</dbReference>
<dbReference type="InterPro" id="IPR047153">
    <property type="entry name" value="TRIM45/56/19-like"/>
</dbReference>
<reference evidence="9" key="1">
    <citation type="journal article" date="2019" name="bioRxiv">
        <title>The Genome of the Zebra Mussel, Dreissena polymorpha: A Resource for Invasive Species Research.</title>
        <authorList>
            <person name="McCartney M.A."/>
            <person name="Auch B."/>
            <person name="Kono T."/>
            <person name="Mallez S."/>
            <person name="Zhang Y."/>
            <person name="Obille A."/>
            <person name="Becker A."/>
            <person name="Abrahante J.E."/>
            <person name="Garbe J."/>
            <person name="Badalamenti J.P."/>
            <person name="Herman A."/>
            <person name="Mangelson H."/>
            <person name="Liachko I."/>
            <person name="Sullivan S."/>
            <person name="Sone E.D."/>
            <person name="Koren S."/>
            <person name="Silverstein K.A.T."/>
            <person name="Beckman K.B."/>
            <person name="Gohl D.M."/>
        </authorList>
    </citation>
    <scope>NUCLEOTIDE SEQUENCE</scope>
    <source>
        <strain evidence="9">Duluth1</strain>
        <tissue evidence="9">Whole animal</tissue>
    </source>
</reference>
<keyword evidence="3 5" id="KW-0863">Zinc-finger</keyword>
<feature type="domain" description="RING-type" evidence="7">
    <location>
        <begin position="17"/>
        <end position="64"/>
    </location>
</feature>
<keyword evidence="1" id="KW-0597">Phosphoprotein</keyword>
<organism evidence="9 10">
    <name type="scientific">Dreissena polymorpha</name>
    <name type="common">Zebra mussel</name>
    <name type="synonym">Mytilus polymorpha</name>
    <dbReference type="NCBI Taxonomy" id="45954"/>
    <lineage>
        <taxon>Eukaryota</taxon>
        <taxon>Metazoa</taxon>
        <taxon>Spiralia</taxon>
        <taxon>Lophotrochozoa</taxon>
        <taxon>Mollusca</taxon>
        <taxon>Bivalvia</taxon>
        <taxon>Autobranchia</taxon>
        <taxon>Heteroconchia</taxon>
        <taxon>Euheterodonta</taxon>
        <taxon>Imparidentia</taxon>
        <taxon>Neoheterodontei</taxon>
        <taxon>Myida</taxon>
        <taxon>Dreissenoidea</taxon>
        <taxon>Dreissenidae</taxon>
        <taxon>Dreissena</taxon>
    </lineage>
</organism>
<evidence type="ECO:0000313" key="10">
    <source>
        <dbReference type="Proteomes" id="UP000828390"/>
    </source>
</evidence>
<keyword evidence="4" id="KW-0862">Zinc</keyword>
<dbReference type="InterPro" id="IPR011042">
    <property type="entry name" value="6-blade_b-propeller_TolB-like"/>
</dbReference>
<dbReference type="PROSITE" id="PS50119">
    <property type="entry name" value="ZF_BBOX"/>
    <property type="match status" value="2"/>
</dbReference>
<evidence type="ECO:0000256" key="4">
    <source>
        <dbReference type="ARBA" id="ARBA00022833"/>
    </source>
</evidence>
<evidence type="ECO:0000313" key="9">
    <source>
        <dbReference type="EMBL" id="KAH3886221.1"/>
    </source>
</evidence>
<dbReference type="InterPro" id="IPR000315">
    <property type="entry name" value="Znf_B-box"/>
</dbReference>
<dbReference type="InterPro" id="IPR027370">
    <property type="entry name" value="Znf-RING_euk"/>
</dbReference>
<dbReference type="SMART" id="SM00184">
    <property type="entry name" value="RING"/>
    <property type="match status" value="1"/>
</dbReference>
<evidence type="ECO:0000256" key="3">
    <source>
        <dbReference type="ARBA" id="ARBA00022771"/>
    </source>
</evidence>
<dbReference type="PANTHER" id="PTHR25462">
    <property type="entry name" value="BONUS, ISOFORM C-RELATED"/>
    <property type="match status" value="1"/>
</dbReference>
<comment type="caution">
    <text evidence="9">The sequence shown here is derived from an EMBL/GenBank/DDBJ whole genome shotgun (WGS) entry which is preliminary data.</text>
</comment>
<dbReference type="PANTHER" id="PTHR25462:SF296">
    <property type="entry name" value="MEIOTIC P26, ISOFORM F"/>
    <property type="match status" value="1"/>
</dbReference>
<dbReference type="Proteomes" id="UP000828390">
    <property type="component" value="Unassembled WGS sequence"/>
</dbReference>
<dbReference type="Gene3D" id="3.30.40.10">
    <property type="entry name" value="Zinc/RING finger domain, C3HC4 (zinc finger)"/>
    <property type="match status" value="1"/>
</dbReference>
<feature type="domain" description="B box-type" evidence="8">
    <location>
        <begin position="100"/>
        <end position="150"/>
    </location>
</feature>
<dbReference type="CDD" id="cd19757">
    <property type="entry name" value="Bbox1"/>
    <property type="match status" value="1"/>
</dbReference>
<keyword evidence="10" id="KW-1185">Reference proteome</keyword>
<reference evidence="9" key="2">
    <citation type="submission" date="2020-11" db="EMBL/GenBank/DDBJ databases">
        <authorList>
            <person name="McCartney M.A."/>
            <person name="Auch B."/>
            <person name="Kono T."/>
            <person name="Mallez S."/>
            <person name="Becker A."/>
            <person name="Gohl D.M."/>
            <person name="Silverstein K.A.T."/>
            <person name="Koren S."/>
            <person name="Bechman K.B."/>
            <person name="Herman A."/>
            <person name="Abrahante J.E."/>
            <person name="Garbe J."/>
        </authorList>
    </citation>
    <scope>NUCLEOTIDE SEQUENCE</scope>
    <source>
        <strain evidence="9">Duluth1</strain>
        <tissue evidence="9">Whole animal</tissue>
    </source>
</reference>
<evidence type="ECO:0000259" key="8">
    <source>
        <dbReference type="PROSITE" id="PS50119"/>
    </source>
</evidence>
<name>A0A9D4N152_DREPO</name>
<dbReference type="InterPro" id="IPR013083">
    <property type="entry name" value="Znf_RING/FYVE/PHD"/>
</dbReference>
<protein>
    <submittedName>
        <fullName evidence="9">Uncharacterized protein</fullName>
    </submittedName>
</protein>
<evidence type="ECO:0000256" key="5">
    <source>
        <dbReference type="PROSITE-ProRule" id="PRU00024"/>
    </source>
</evidence>
<dbReference type="Pfam" id="PF13445">
    <property type="entry name" value="zf-RING_UBOX"/>
    <property type="match status" value="1"/>
</dbReference>
<gene>
    <name evidence="9" type="ORF">DPMN_010222</name>
</gene>
<dbReference type="Gene3D" id="2.120.10.30">
    <property type="entry name" value="TolB, C-terminal domain"/>
    <property type="match status" value="1"/>
</dbReference>
<keyword evidence="2" id="KW-0479">Metal-binding</keyword>
<sequence length="722" mass="81532">MDDSGEEGHIDEEFLCCPICTEEYNDPRSLPCLHTFCQNCIADHIDANTKSVQVPKGFECPKCHQFVDSPNVLQGPSSWADSLPQNQFIMGLIEAVRLRSEGRKCDPCDKRGEASMATTWCENCGEAMCEDCENHHSSLKISRTHTLVDIASIKLQPIKSTLLRTPCQEHDGKFLDFYCEDHVQVICSTCATGFHRMCTSIISSHEAASKQRDEAKGVMEKLGHQTIWGTRILENRNHTIQTLDDAANNVKRQISSIRQQINDILTAQEERALVQLEDLRKGELVHFQREVERTQDIVNTTKNATVVLQNSMTHGTDADVLITYNKAKREAHYCERSLKEVSRHLKDVILAFSPDKSLQMFLGTLKEMGKFSLSHQDVRIPPPYTVRADTILIPEDPVVEKPDSLDDSNSTGFNQKERRKKKNPVNPDLKIFPPSPSITPVPQGKTRSNIPQGRLEAYFKVRTAQDRDNCCITGAECLHDGRIVLADQVHRKIKLYDREYRWIGERVLSARPFDIAAISQSEIAVTLPREKRFLLLQVRETDITILAAIQTGAKCWGISYSNYMLAVCCYDSPPSVKLMSRDGRELKVISKDNVGHNIFFFPEYVVLDRTAGCMYVTDRYKKTVIALTTQGEKLWEVRYDGLKIPKGITLHGNRLFVAGNKSHNVLMINTDGEILGDVITDGVSNPHKLVLGPGSGRMIVTQYNISLIDVERNTIKVFTMPW</sequence>
<dbReference type="Pfam" id="PF00643">
    <property type="entry name" value="zf-B_box"/>
    <property type="match status" value="1"/>
</dbReference>
<evidence type="ECO:0000256" key="2">
    <source>
        <dbReference type="ARBA" id="ARBA00022723"/>
    </source>
</evidence>
<dbReference type="PROSITE" id="PS00518">
    <property type="entry name" value="ZF_RING_1"/>
    <property type="match status" value="1"/>
</dbReference>
<dbReference type="SUPFAM" id="SSF57850">
    <property type="entry name" value="RING/U-box"/>
    <property type="match status" value="1"/>
</dbReference>
<dbReference type="EMBL" id="JAIWYP010000001">
    <property type="protein sequence ID" value="KAH3886221.1"/>
    <property type="molecule type" value="Genomic_DNA"/>
</dbReference>
<dbReference type="SUPFAM" id="SSF101898">
    <property type="entry name" value="NHL repeat"/>
    <property type="match status" value="1"/>
</dbReference>
<dbReference type="AlphaFoldDB" id="A0A9D4N152"/>
<dbReference type="InterPro" id="IPR001841">
    <property type="entry name" value="Znf_RING"/>
</dbReference>
<dbReference type="SMART" id="SM00336">
    <property type="entry name" value="BBOX"/>
    <property type="match status" value="2"/>
</dbReference>
<dbReference type="Gene3D" id="4.10.830.40">
    <property type="match status" value="1"/>
</dbReference>
<evidence type="ECO:0000256" key="6">
    <source>
        <dbReference type="SAM" id="MobiDB-lite"/>
    </source>
</evidence>
<feature type="domain" description="B box-type" evidence="8">
    <location>
        <begin position="167"/>
        <end position="210"/>
    </location>
</feature>
<dbReference type="Gene3D" id="3.30.160.60">
    <property type="entry name" value="Classic Zinc Finger"/>
    <property type="match status" value="1"/>
</dbReference>
<evidence type="ECO:0000259" key="7">
    <source>
        <dbReference type="PROSITE" id="PS50089"/>
    </source>
</evidence>
<dbReference type="PROSITE" id="PS50089">
    <property type="entry name" value="ZF_RING_2"/>
    <property type="match status" value="1"/>
</dbReference>
<proteinExistence type="predicted"/>
<dbReference type="GO" id="GO:0008270">
    <property type="term" value="F:zinc ion binding"/>
    <property type="evidence" value="ECO:0007669"/>
    <property type="project" value="UniProtKB-KW"/>
</dbReference>
<accession>A0A9D4N152</accession>
<evidence type="ECO:0000256" key="1">
    <source>
        <dbReference type="ARBA" id="ARBA00022553"/>
    </source>
</evidence>
<dbReference type="OrthoDB" id="6071467at2759"/>